<comment type="caution">
    <text evidence="2">The sequence shown here is derived from an EMBL/GenBank/DDBJ whole genome shotgun (WGS) entry which is preliminary data.</text>
</comment>
<evidence type="ECO:0000313" key="2">
    <source>
        <dbReference type="EMBL" id="KAB3534793.1"/>
    </source>
</evidence>
<dbReference type="RefSeq" id="WP_151861090.1">
    <property type="nucleotide sequence ID" value="NZ_WBZC01000025.1"/>
</dbReference>
<dbReference type="Pfam" id="PF03009">
    <property type="entry name" value="GDPD"/>
    <property type="match status" value="1"/>
</dbReference>
<proteinExistence type="predicted"/>
<dbReference type="SUPFAM" id="SSF51695">
    <property type="entry name" value="PLC-like phosphodiesterases"/>
    <property type="match status" value="1"/>
</dbReference>
<dbReference type="OrthoDB" id="384721at2"/>
<dbReference type="GO" id="GO:0006629">
    <property type="term" value="P:lipid metabolic process"/>
    <property type="evidence" value="ECO:0007669"/>
    <property type="project" value="InterPro"/>
</dbReference>
<gene>
    <name evidence="2" type="ORF">F8154_07990</name>
</gene>
<sequence length="258" mass="28840">MNTTKIIAHRGASGYAPENTISAFQKALEFNVHGIELDVHMSYDGYLIVCHDEGVDRTTNGKGLIKDLTLNEIKSLDAGGWFSKKYSGQRIPTLQEVLDLIGNKGIFLNIELKSGPIIYPNIEREVINVIEDYGLSGNTIISSFNHYSLLEVKRIKKTIKTAPLYMAGIVSPWKYARDIGADGIHPYFYNVTPQLVKLSSDNGIFVNTFTVDDPNYIKYVIGCGVAGVMTNYPDRGFSALEEIQSNNFEREYINEVKL</sequence>
<dbReference type="PANTHER" id="PTHR46211:SF1">
    <property type="entry name" value="GLYCEROPHOSPHODIESTER PHOSPHODIESTERASE, CYTOPLASMIC"/>
    <property type="match status" value="1"/>
</dbReference>
<name>A0A6I0F8F9_9FIRM</name>
<reference evidence="2 3" key="1">
    <citation type="submission" date="2019-10" db="EMBL/GenBank/DDBJ databases">
        <title>Alkaliphilus serpentinus sp. nov. and Alkaliphilus pronyensis sp. nov., two novel anaerobic alkaliphilic species isolated from the serpentinized-hosted hydrothermal field of the Prony Bay (New Caledonia).</title>
        <authorList>
            <person name="Postec A."/>
        </authorList>
    </citation>
    <scope>NUCLEOTIDE SEQUENCE [LARGE SCALE GENOMIC DNA]</scope>
    <source>
        <strain evidence="2 3">LacV</strain>
    </source>
</reference>
<feature type="domain" description="GP-PDE" evidence="1">
    <location>
        <begin position="4"/>
        <end position="240"/>
    </location>
</feature>
<dbReference type="InterPro" id="IPR017946">
    <property type="entry name" value="PLC-like_Pdiesterase_TIM-brl"/>
</dbReference>
<evidence type="ECO:0000313" key="3">
    <source>
        <dbReference type="Proteomes" id="UP000432715"/>
    </source>
</evidence>
<dbReference type="Proteomes" id="UP000432715">
    <property type="component" value="Unassembled WGS sequence"/>
</dbReference>
<evidence type="ECO:0000259" key="1">
    <source>
        <dbReference type="PROSITE" id="PS51704"/>
    </source>
</evidence>
<dbReference type="GO" id="GO:0008081">
    <property type="term" value="F:phosphoric diester hydrolase activity"/>
    <property type="evidence" value="ECO:0007669"/>
    <property type="project" value="InterPro"/>
</dbReference>
<dbReference type="CDD" id="cd08563">
    <property type="entry name" value="GDPD_TtGDE_like"/>
    <property type="match status" value="1"/>
</dbReference>
<dbReference type="PROSITE" id="PS51704">
    <property type="entry name" value="GP_PDE"/>
    <property type="match status" value="1"/>
</dbReference>
<dbReference type="PANTHER" id="PTHR46211">
    <property type="entry name" value="GLYCEROPHOSPHORYL DIESTER PHOSPHODIESTERASE"/>
    <property type="match status" value="1"/>
</dbReference>
<accession>A0A6I0F8F9</accession>
<dbReference type="AlphaFoldDB" id="A0A6I0F8F9"/>
<dbReference type="EMBL" id="WBZC01000025">
    <property type="protein sequence ID" value="KAB3534793.1"/>
    <property type="molecule type" value="Genomic_DNA"/>
</dbReference>
<protein>
    <submittedName>
        <fullName evidence="2">Glycerophosphodiester phosphodiesterase</fullName>
    </submittedName>
</protein>
<dbReference type="Gene3D" id="3.20.20.190">
    <property type="entry name" value="Phosphatidylinositol (PI) phosphodiesterase"/>
    <property type="match status" value="1"/>
</dbReference>
<dbReference type="InterPro" id="IPR030395">
    <property type="entry name" value="GP_PDE_dom"/>
</dbReference>
<organism evidence="2 3">
    <name type="scientific">Alkaliphilus pronyensis</name>
    <dbReference type="NCBI Taxonomy" id="1482732"/>
    <lineage>
        <taxon>Bacteria</taxon>
        <taxon>Bacillati</taxon>
        <taxon>Bacillota</taxon>
        <taxon>Clostridia</taxon>
        <taxon>Peptostreptococcales</taxon>
        <taxon>Natronincolaceae</taxon>
        <taxon>Alkaliphilus</taxon>
    </lineage>
</organism>
<keyword evidence="3" id="KW-1185">Reference proteome</keyword>